<accession>A0A067PQ91</accession>
<comment type="subcellular location">
    <subcellularLocation>
        <location evidence="1">Membrane</location>
        <topology evidence="1">Multi-pass membrane protein</topology>
    </subcellularLocation>
</comment>
<feature type="transmembrane region" description="Helical" evidence="11">
    <location>
        <begin position="528"/>
        <end position="549"/>
    </location>
</feature>
<keyword evidence="2 11" id="KW-0808">Transferase</keyword>
<feature type="transmembrane region" description="Helical" evidence="11">
    <location>
        <begin position="493"/>
        <end position="516"/>
    </location>
</feature>
<dbReference type="STRING" id="933084.A0A067PQ91"/>
<evidence type="ECO:0000256" key="1">
    <source>
        <dbReference type="ARBA" id="ARBA00004141"/>
    </source>
</evidence>
<comment type="domain">
    <text evidence="11">The DHHC domain is required for palmitoyltransferase activity.</text>
</comment>
<organism evidence="14 15">
    <name type="scientific">Jaapia argillacea MUCL 33604</name>
    <dbReference type="NCBI Taxonomy" id="933084"/>
    <lineage>
        <taxon>Eukaryota</taxon>
        <taxon>Fungi</taxon>
        <taxon>Dikarya</taxon>
        <taxon>Basidiomycota</taxon>
        <taxon>Agaricomycotina</taxon>
        <taxon>Agaricomycetes</taxon>
        <taxon>Agaricomycetidae</taxon>
        <taxon>Jaapiales</taxon>
        <taxon>Jaapiaceae</taxon>
        <taxon>Jaapia</taxon>
    </lineage>
</organism>
<sequence length="675" mass="73052">MPPTPPQAPPDENACCALISEAQARSDARRAARTHQPWIALKFAVGLTVGLLGYTTYVYIARFCVGIIRGRTQVVGKAAGVGFLVVFCVFGFMTWWSYIKVVLTPPGFARDHVAKSAAPPRPPSTSTISFEDSIGGWRYEGMSQVPPPPPPPTAASGSISYQPPAHQQPHASSHQTHQPNQRDIESQTESTLLPTPTALKPKQSTTSSLGGLKSEQRYMDSFVGGRPPRSASFGSASGEVRPGAAGAGVGAGAGAGGVGGGTQGVATKVPGGPQSPRGQRKASITSQKKEEGAGLKVPETAHFGAGAGAGVGVQTSSHSLGASHSHSPGASHSHSQGPSHSHSQAPSHSHSQPPSHSPGHSHGASHSQPPSHIQDYSDSLNPTHPAGLQSRFSSASRVRGQDPQPKGIPLPLPFLSKPQPQPQTQTQTKPRIPGERKPPSIPVLLPEYRYCYRDELVKPMRCHHCRSCGTCVLRYDHHCPWIGQCVGAFNHKFFYIFLEWSSLFCLWTFSTVLAVTVRSAGRGDDVDVQEIVIIALAGLFSLFTLTMLISHTHLIVLNMTTVEHLGVQRMKEREREVLGGMFGLVGFSAKRRTKREWDEEWGRIGKEGNLWWLGGWKENWVSVMGGEPLGWFLPIGKRHENGMEYPMNPRFDEQGRWRRRVEWPKEVRGAGGRAS</sequence>
<dbReference type="AlphaFoldDB" id="A0A067PQ91"/>
<feature type="region of interest" description="Disordered" evidence="12">
    <location>
        <begin position="261"/>
        <end position="440"/>
    </location>
</feature>
<evidence type="ECO:0000256" key="5">
    <source>
        <dbReference type="ARBA" id="ARBA00023136"/>
    </source>
</evidence>
<evidence type="ECO:0000313" key="14">
    <source>
        <dbReference type="EMBL" id="KDQ55985.1"/>
    </source>
</evidence>
<dbReference type="PROSITE" id="PS50216">
    <property type="entry name" value="DHHC"/>
    <property type="match status" value="1"/>
</dbReference>
<dbReference type="GO" id="GO:0006612">
    <property type="term" value="P:protein targeting to membrane"/>
    <property type="evidence" value="ECO:0007669"/>
    <property type="project" value="TreeGrafter"/>
</dbReference>
<gene>
    <name evidence="14" type="ORF">JAAARDRAFT_158736</name>
</gene>
<evidence type="ECO:0000256" key="10">
    <source>
        <dbReference type="ARBA" id="ARBA00048048"/>
    </source>
</evidence>
<comment type="catalytic activity">
    <reaction evidence="10 11">
        <text>L-cysteinyl-[protein] + hexadecanoyl-CoA = S-hexadecanoyl-L-cysteinyl-[protein] + CoA</text>
        <dbReference type="Rhea" id="RHEA:36683"/>
        <dbReference type="Rhea" id="RHEA-COMP:10131"/>
        <dbReference type="Rhea" id="RHEA-COMP:11032"/>
        <dbReference type="ChEBI" id="CHEBI:29950"/>
        <dbReference type="ChEBI" id="CHEBI:57287"/>
        <dbReference type="ChEBI" id="CHEBI:57379"/>
        <dbReference type="ChEBI" id="CHEBI:74151"/>
        <dbReference type="EC" id="2.3.1.225"/>
    </reaction>
</comment>
<dbReference type="Proteomes" id="UP000027265">
    <property type="component" value="Unassembled WGS sequence"/>
</dbReference>
<evidence type="ECO:0000256" key="4">
    <source>
        <dbReference type="ARBA" id="ARBA00022989"/>
    </source>
</evidence>
<evidence type="ECO:0000313" key="15">
    <source>
        <dbReference type="Proteomes" id="UP000027265"/>
    </source>
</evidence>
<evidence type="ECO:0000256" key="3">
    <source>
        <dbReference type="ARBA" id="ARBA00022692"/>
    </source>
</evidence>
<reference evidence="15" key="1">
    <citation type="journal article" date="2014" name="Proc. Natl. Acad. Sci. U.S.A.">
        <title>Extensive sampling of basidiomycete genomes demonstrates inadequacy of the white-rot/brown-rot paradigm for wood decay fungi.</title>
        <authorList>
            <person name="Riley R."/>
            <person name="Salamov A.A."/>
            <person name="Brown D.W."/>
            <person name="Nagy L.G."/>
            <person name="Floudas D."/>
            <person name="Held B.W."/>
            <person name="Levasseur A."/>
            <person name="Lombard V."/>
            <person name="Morin E."/>
            <person name="Otillar R."/>
            <person name="Lindquist E.A."/>
            <person name="Sun H."/>
            <person name="LaButti K.M."/>
            <person name="Schmutz J."/>
            <person name="Jabbour D."/>
            <person name="Luo H."/>
            <person name="Baker S.E."/>
            <person name="Pisabarro A.G."/>
            <person name="Walton J.D."/>
            <person name="Blanchette R.A."/>
            <person name="Henrissat B."/>
            <person name="Martin F."/>
            <person name="Cullen D."/>
            <person name="Hibbett D.S."/>
            <person name="Grigoriev I.V."/>
        </authorList>
    </citation>
    <scope>NUCLEOTIDE SEQUENCE [LARGE SCALE GENOMIC DNA]</scope>
    <source>
        <strain evidence="15">MUCL 33604</strain>
    </source>
</reference>
<dbReference type="InterPro" id="IPR039859">
    <property type="entry name" value="PFA4/ZDH16/20/ERF2-like"/>
</dbReference>
<dbReference type="EC" id="2.3.1.225" evidence="11"/>
<evidence type="ECO:0000256" key="6">
    <source>
        <dbReference type="ARBA" id="ARBA00023139"/>
    </source>
</evidence>
<feature type="compositionally biased region" description="Low complexity" evidence="12">
    <location>
        <begin position="312"/>
        <end position="372"/>
    </location>
</feature>
<dbReference type="EMBL" id="KL197723">
    <property type="protein sequence ID" value="KDQ55985.1"/>
    <property type="molecule type" value="Genomic_DNA"/>
</dbReference>
<evidence type="ECO:0000259" key="13">
    <source>
        <dbReference type="Pfam" id="PF01529"/>
    </source>
</evidence>
<evidence type="ECO:0000256" key="8">
    <source>
        <dbReference type="ARBA" id="ARBA00023315"/>
    </source>
</evidence>
<keyword evidence="5 11" id="KW-0472">Membrane</keyword>
<name>A0A067PQ91_9AGAM</name>
<feature type="transmembrane region" description="Helical" evidence="11">
    <location>
        <begin position="81"/>
        <end position="98"/>
    </location>
</feature>
<keyword evidence="4 11" id="KW-1133">Transmembrane helix</keyword>
<evidence type="ECO:0000256" key="2">
    <source>
        <dbReference type="ARBA" id="ARBA00022679"/>
    </source>
</evidence>
<evidence type="ECO:0000256" key="11">
    <source>
        <dbReference type="RuleBase" id="RU079119"/>
    </source>
</evidence>
<dbReference type="PANTHER" id="PTHR22883:SF23">
    <property type="entry name" value="PALMITOYLTRANSFERASE ZDHHC6"/>
    <property type="match status" value="1"/>
</dbReference>
<feature type="region of interest" description="Disordered" evidence="12">
    <location>
        <begin position="139"/>
        <end position="241"/>
    </location>
</feature>
<dbReference type="GO" id="GO:0016020">
    <property type="term" value="C:membrane"/>
    <property type="evidence" value="ECO:0007669"/>
    <property type="project" value="UniProtKB-SubCell"/>
</dbReference>
<dbReference type="GO" id="GO:0005794">
    <property type="term" value="C:Golgi apparatus"/>
    <property type="evidence" value="ECO:0007669"/>
    <property type="project" value="TreeGrafter"/>
</dbReference>
<evidence type="ECO:0000256" key="12">
    <source>
        <dbReference type="SAM" id="MobiDB-lite"/>
    </source>
</evidence>
<evidence type="ECO:0000256" key="9">
    <source>
        <dbReference type="ARBA" id="ARBA00038298"/>
    </source>
</evidence>
<proteinExistence type="inferred from homology"/>
<keyword evidence="8 11" id="KW-0012">Acyltransferase</keyword>
<dbReference type="GO" id="GO:0005783">
    <property type="term" value="C:endoplasmic reticulum"/>
    <property type="evidence" value="ECO:0007669"/>
    <property type="project" value="TreeGrafter"/>
</dbReference>
<feature type="compositionally biased region" description="Polar residues" evidence="12">
    <location>
        <begin position="169"/>
        <end position="179"/>
    </location>
</feature>
<dbReference type="HOGENOM" id="CLU_023534_0_0_1"/>
<keyword evidence="15" id="KW-1185">Reference proteome</keyword>
<dbReference type="Pfam" id="PF01529">
    <property type="entry name" value="DHHC"/>
    <property type="match status" value="1"/>
</dbReference>
<dbReference type="InParanoid" id="A0A067PQ91"/>
<feature type="transmembrane region" description="Helical" evidence="11">
    <location>
        <begin position="39"/>
        <end position="60"/>
    </location>
</feature>
<evidence type="ECO:0000256" key="7">
    <source>
        <dbReference type="ARBA" id="ARBA00023288"/>
    </source>
</evidence>
<dbReference type="InterPro" id="IPR001594">
    <property type="entry name" value="Palmitoyltrfase_DHHC"/>
</dbReference>
<protein>
    <recommendedName>
        <fullName evidence="11">Palmitoyltransferase</fullName>
        <ecNumber evidence="11">2.3.1.225</ecNumber>
    </recommendedName>
</protein>
<feature type="domain" description="Palmitoyltransferase DHHC" evidence="13">
    <location>
        <begin position="447"/>
        <end position="565"/>
    </location>
</feature>
<keyword evidence="6" id="KW-0564">Palmitate</keyword>
<dbReference type="GO" id="GO:0019706">
    <property type="term" value="F:protein-cysteine S-palmitoyltransferase activity"/>
    <property type="evidence" value="ECO:0007669"/>
    <property type="project" value="UniProtKB-EC"/>
</dbReference>
<dbReference type="OrthoDB" id="1436450at2759"/>
<dbReference type="PANTHER" id="PTHR22883">
    <property type="entry name" value="ZINC FINGER DHHC DOMAIN CONTAINING PROTEIN"/>
    <property type="match status" value="1"/>
</dbReference>
<keyword evidence="7" id="KW-0449">Lipoprotein</keyword>
<comment type="similarity">
    <text evidence="9">Belongs to the DHHC palmitoyltransferase family. PFA5 subfamily.</text>
</comment>
<keyword evidence="3 11" id="KW-0812">Transmembrane</keyword>